<comment type="caution">
    <text evidence="1">The sequence shown here is derived from an EMBL/GenBank/DDBJ whole genome shotgun (WGS) entry which is preliminary data.</text>
</comment>
<protein>
    <submittedName>
        <fullName evidence="1">Uncharacterized protein</fullName>
    </submittedName>
</protein>
<organism evidence="1 2">
    <name type="scientific">Persea americana</name>
    <name type="common">Avocado</name>
    <dbReference type="NCBI Taxonomy" id="3435"/>
    <lineage>
        <taxon>Eukaryota</taxon>
        <taxon>Viridiplantae</taxon>
        <taxon>Streptophyta</taxon>
        <taxon>Embryophyta</taxon>
        <taxon>Tracheophyta</taxon>
        <taxon>Spermatophyta</taxon>
        <taxon>Magnoliopsida</taxon>
        <taxon>Magnoliidae</taxon>
        <taxon>Laurales</taxon>
        <taxon>Lauraceae</taxon>
        <taxon>Persea</taxon>
    </lineage>
</organism>
<gene>
    <name evidence="1" type="ORF">MRB53_021496</name>
</gene>
<dbReference type="Proteomes" id="UP001234297">
    <property type="component" value="Chromosome 6"/>
</dbReference>
<name>A0ACC2L436_PERAE</name>
<evidence type="ECO:0000313" key="2">
    <source>
        <dbReference type="Proteomes" id="UP001234297"/>
    </source>
</evidence>
<keyword evidence="2" id="KW-1185">Reference proteome</keyword>
<dbReference type="EMBL" id="CM056814">
    <property type="protein sequence ID" value="KAJ8628189.1"/>
    <property type="molecule type" value="Genomic_DNA"/>
</dbReference>
<proteinExistence type="predicted"/>
<sequence>MEFPPGFRFCPLSWELIQYYVKNKNDGVPLPIQIPVADIYECHPERLPGETFKYAINNEKYYFTRRQYKDPRGSRVKRSTDGGYWKTTSKDIEITDGENNKIGYLKKFKFMKGKGRNPTNWIMHEYRDLDTDSAMEETTSIANSSRICRYVMCKIYKVGKDPINSPSPIQAIEYTETEIEFEGSCSIPQNHRMSINGYHPHQTSSQNMNQFYEKEVQNNLSTLPTGNIELINYDGNEVEESSIPHTIPISSQFNEGGCLGGMHPNDSIDNLLEFFTSDELPDYDADENTSSIFPNSLIESQQYQTSALLLNMNQFQAQSHEINLQHNQFAEEGLFIFTTGISVDFHESSLFQQIVDYDMDDMQLDPRNIMIDPG</sequence>
<evidence type="ECO:0000313" key="1">
    <source>
        <dbReference type="EMBL" id="KAJ8628189.1"/>
    </source>
</evidence>
<accession>A0ACC2L436</accession>
<reference evidence="1 2" key="1">
    <citation type="journal article" date="2022" name="Hortic Res">
        <title>A haplotype resolved chromosomal level avocado genome allows analysis of novel avocado genes.</title>
        <authorList>
            <person name="Nath O."/>
            <person name="Fletcher S.J."/>
            <person name="Hayward A."/>
            <person name="Shaw L.M."/>
            <person name="Masouleh A.K."/>
            <person name="Furtado A."/>
            <person name="Henry R.J."/>
            <person name="Mitter N."/>
        </authorList>
    </citation>
    <scope>NUCLEOTIDE SEQUENCE [LARGE SCALE GENOMIC DNA]</scope>
    <source>
        <strain evidence="2">cv. Hass</strain>
    </source>
</reference>